<dbReference type="AlphaFoldDB" id="A0A319EHS7"/>
<protein>
    <submittedName>
        <fullName evidence="2">NAD(P)-binding protein</fullName>
    </submittedName>
</protein>
<dbReference type="VEuPathDB" id="FungiDB:BO71DRAFT_361379"/>
<keyword evidence="3" id="KW-1185">Reference proteome</keyword>
<proteinExistence type="predicted"/>
<dbReference type="Pfam" id="PF00106">
    <property type="entry name" value="adh_short"/>
    <property type="match status" value="1"/>
</dbReference>
<dbReference type="EMBL" id="KZ825981">
    <property type="protein sequence ID" value="PYH90492.1"/>
    <property type="molecule type" value="Genomic_DNA"/>
</dbReference>
<accession>A0A319EHS7</accession>
<dbReference type="GO" id="GO:0016491">
    <property type="term" value="F:oxidoreductase activity"/>
    <property type="evidence" value="ECO:0007669"/>
    <property type="project" value="UniProtKB-KW"/>
</dbReference>
<dbReference type="Gene3D" id="3.40.50.720">
    <property type="entry name" value="NAD(P)-binding Rossmann-like Domain"/>
    <property type="match status" value="1"/>
</dbReference>
<keyword evidence="1" id="KW-0560">Oxidoreductase</keyword>
<dbReference type="Proteomes" id="UP000247810">
    <property type="component" value="Unassembled WGS sequence"/>
</dbReference>
<gene>
    <name evidence="2" type="ORF">BO71DRAFT_361379</name>
</gene>
<organism evidence="2 3">
    <name type="scientific">Aspergillus ellipticus CBS 707.79</name>
    <dbReference type="NCBI Taxonomy" id="1448320"/>
    <lineage>
        <taxon>Eukaryota</taxon>
        <taxon>Fungi</taxon>
        <taxon>Dikarya</taxon>
        <taxon>Ascomycota</taxon>
        <taxon>Pezizomycotina</taxon>
        <taxon>Eurotiomycetes</taxon>
        <taxon>Eurotiomycetidae</taxon>
        <taxon>Eurotiales</taxon>
        <taxon>Aspergillaceae</taxon>
        <taxon>Aspergillus</taxon>
        <taxon>Aspergillus subgen. Circumdati</taxon>
    </lineage>
</organism>
<name>A0A319EHS7_9EURO</name>
<reference evidence="2 3" key="1">
    <citation type="submission" date="2018-02" db="EMBL/GenBank/DDBJ databases">
        <title>The genomes of Aspergillus section Nigri reveals drivers in fungal speciation.</title>
        <authorList>
            <consortium name="DOE Joint Genome Institute"/>
            <person name="Vesth T.C."/>
            <person name="Nybo J."/>
            <person name="Theobald S."/>
            <person name="Brandl J."/>
            <person name="Frisvad J.C."/>
            <person name="Nielsen K.F."/>
            <person name="Lyhne E.K."/>
            <person name="Kogle M.E."/>
            <person name="Kuo A."/>
            <person name="Riley R."/>
            <person name="Clum A."/>
            <person name="Nolan M."/>
            <person name="Lipzen A."/>
            <person name="Salamov A."/>
            <person name="Henrissat B."/>
            <person name="Wiebenga A."/>
            <person name="De vries R.P."/>
            <person name="Grigoriev I.V."/>
            <person name="Mortensen U.H."/>
            <person name="Andersen M.R."/>
            <person name="Baker S.E."/>
        </authorList>
    </citation>
    <scope>NUCLEOTIDE SEQUENCE [LARGE SCALE GENOMIC DNA]</scope>
    <source>
        <strain evidence="2 3">CBS 707.79</strain>
    </source>
</reference>
<dbReference type="PRINTS" id="PR00081">
    <property type="entry name" value="GDHRDH"/>
</dbReference>
<dbReference type="PANTHER" id="PTHR43157">
    <property type="entry name" value="PHOSPHATIDYLINOSITOL-GLYCAN BIOSYNTHESIS CLASS F PROTEIN-RELATED"/>
    <property type="match status" value="1"/>
</dbReference>
<dbReference type="PANTHER" id="PTHR43157:SF35">
    <property type="entry name" value="DEHYDROGENASE_REDUCTASE FAMILY PROTEIN, PUTATIVE-RELATED"/>
    <property type="match status" value="1"/>
</dbReference>
<dbReference type="OrthoDB" id="191139at2759"/>
<dbReference type="InterPro" id="IPR036291">
    <property type="entry name" value="NAD(P)-bd_dom_sf"/>
</dbReference>
<evidence type="ECO:0000313" key="2">
    <source>
        <dbReference type="EMBL" id="PYH90492.1"/>
    </source>
</evidence>
<dbReference type="SUPFAM" id="SSF51735">
    <property type="entry name" value="NAD(P)-binding Rossmann-fold domains"/>
    <property type="match status" value="1"/>
</dbReference>
<sequence length="342" mass="37106">MASKDLPPLTASFPNIFFHNQFIAKPNWPHESTDLSGKVAIITGGNTGLGYECATQLLSLHLTHLILAVRSPTKGEAAASQLRTAYPKAIIDVWPVDMASYDSIQTFAKRVESQLPRLDIAILNAGIRNIKFIPVPSTRHEETIQVNYLSTMLLAILLLPGLKSKSPAGTPGRLTIVGAALALLPTLPSAGDTSLLTSFDSPDKYNAHEQYCMSKLLVHAFLYKLADYVSADDVVVNIADPAFVKGTGITRDVPIFGRILMALFGALCGRTVRVGASTFVDAAVLKGSESHGCFLMSWKVEPFNSSLYTPDGKQTIEQLWRETTDELAFAKVQGIVESMKRG</sequence>
<evidence type="ECO:0000313" key="3">
    <source>
        <dbReference type="Proteomes" id="UP000247810"/>
    </source>
</evidence>
<dbReference type="InterPro" id="IPR002347">
    <property type="entry name" value="SDR_fam"/>
</dbReference>
<evidence type="ECO:0000256" key="1">
    <source>
        <dbReference type="ARBA" id="ARBA00023002"/>
    </source>
</evidence>
<dbReference type="STRING" id="1448320.A0A319EHS7"/>